<dbReference type="AlphaFoldDB" id="A0A0D3HDR9"/>
<organism evidence="2">
    <name type="scientific">Oryza barthii</name>
    <dbReference type="NCBI Taxonomy" id="65489"/>
    <lineage>
        <taxon>Eukaryota</taxon>
        <taxon>Viridiplantae</taxon>
        <taxon>Streptophyta</taxon>
        <taxon>Embryophyta</taxon>
        <taxon>Tracheophyta</taxon>
        <taxon>Spermatophyta</taxon>
        <taxon>Magnoliopsida</taxon>
        <taxon>Liliopsida</taxon>
        <taxon>Poales</taxon>
        <taxon>Poaceae</taxon>
        <taxon>BOP clade</taxon>
        <taxon>Oryzoideae</taxon>
        <taxon>Oryzeae</taxon>
        <taxon>Oryzinae</taxon>
        <taxon>Oryza</taxon>
    </lineage>
</organism>
<name>A0A0D3HDR9_9ORYZ</name>
<feature type="region of interest" description="Disordered" evidence="1">
    <location>
        <begin position="83"/>
        <end position="102"/>
    </location>
</feature>
<reference evidence="2" key="2">
    <citation type="submission" date="2015-03" db="UniProtKB">
        <authorList>
            <consortium name="EnsemblPlants"/>
        </authorList>
    </citation>
    <scope>IDENTIFICATION</scope>
</reference>
<reference evidence="2" key="1">
    <citation type="journal article" date="2009" name="Rice">
        <title>De Novo Next Generation Sequencing of Plant Genomes.</title>
        <authorList>
            <person name="Rounsley S."/>
            <person name="Marri P.R."/>
            <person name="Yu Y."/>
            <person name="He R."/>
            <person name="Sisneros N."/>
            <person name="Goicoechea J.L."/>
            <person name="Lee S.J."/>
            <person name="Angelova A."/>
            <person name="Kudrna D."/>
            <person name="Luo M."/>
            <person name="Affourtit J."/>
            <person name="Desany B."/>
            <person name="Knight J."/>
            <person name="Niazi F."/>
            <person name="Egholm M."/>
            <person name="Wing R.A."/>
        </authorList>
    </citation>
    <scope>NUCLEOTIDE SEQUENCE [LARGE SCALE GENOMIC DNA]</scope>
    <source>
        <strain evidence="2">cv. IRGC 105608</strain>
    </source>
</reference>
<keyword evidence="3" id="KW-1185">Reference proteome</keyword>
<proteinExistence type="predicted"/>
<protein>
    <submittedName>
        <fullName evidence="2">Uncharacterized protein</fullName>
    </submittedName>
</protein>
<dbReference type="HOGENOM" id="CLU_172136_0_0_1"/>
<evidence type="ECO:0000256" key="1">
    <source>
        <dbReference type="SAM" id="MobiDB-lite"/>
    </source>
</evidence>
<accession>A0A0D3HDR9</accession>
<dbReference type="Proteomes" id="UP000026960">
    <property type="component" value="Chromosome 10"/>
</dbReference>
<feature type="compositionally biased region" description="Acidic residues" evidence="1">
    <location>
        <begin position="36"/>
        <end position="49"/>
    </location>
</feature>
<evidence type="ECO:0000313" key="2">
    <source>
        <dbReference type="EnsemblPlants" id="OBART10G10270.1"/>
    </source>
</evidence>
<dbReference type="EnsemblPlants" id="OBART10G10270.1">
    <property type="protein sequence ID" value="OBART10G10270.1"/>
    <property type="gene ID" value="OBART10G10270"/>
</dbReference>
<feature type="region of interest" description="Disordered" evidence="1">
    <location>
        <begin position="21"/>
        <end position="61"/>
    </location>
</feature>
<dbReference type="PaxDb" id="65489-OBART10G10270.1"/>
<feature type="compositionally biased region" description="Pro residues" evidence="1">
    <location>
        <begin position="88"/>
        <end position="102"/>
    </location>
</feature>
<dbReference type="Gramene" id="OBART10G10270.1">
    <property type="protein sequence ID" value="OBART10G10270.1"/>
    <property type="gene ID" value="OBART10G10270"/>
</dbReference>
<sequence>MALYLDLVCSSPCVLHITVAAGRTTGTHGGKNQRTEEEEGKEETGEADLEPLGGGGGGGARHDVLAAGELHRLGLGGALSSHLHVAPILPPPPPPPLHLPSA</sequence>
<evidence type="ECO:0000313" key="3">
    <source>
        <dbReference type="Proteomes" id="UP000026960"/>
    </source>
</evidence>